<protein>
    <submittedName>
        <fullName evidence="1">Uncharacterized protein</fullName>
    </submittedName>
</protein>
<accession>A0A8S5PCY9</accession>
<organism evidence="1">
    <name type="scientific">Siphoviridae sp. ctKeG8</name>
    <dbReference type="NCBI Taxonomy" id="2825443"/>
    <lineage>
        <taxon>Viruses</taxon>
        <taxon>Duplodnaviria</taxon>
        <taxon>Heunggongvirae</taxon>
        <taxon>Uroviricota</taxon>
        <taxon>Caudoviricetes</taxon>
    </lineage>
</organism>
<reference evidence="1" key="1">
    <citation type="journal article" date="2021" name="Proc. Natl. Acad. Sci. U.S.A.">
        <title>A Catalog of Tens of Thousands of Viruses from Human Metagenomes Reveals Hidden Associations with Chronic Diseases.</title>
        <authorList>
            <person name="Tisza M.J."/>
            <person name="Buck C.B."/>
        </authorList>
    </citation>
    <scope>NUCLEOTIDE SEQUENCE</scope>
    <source>
        <strain evidence="1">CtKeG8</strain>
    </source>
</reference>
<evidence type="ECO:0000313" key="1">
    <source>
        <dbReference type="EMBL" id="DAE04485.1"/>
    </source>
</evidence>
<name>A0A8S5PCY9_9CAUD</name>
<proteinExistence type="predicted"/>
<dbReference type="EMBL" id="BK015388">
    <property type="protein sequence ID" value="DAE04485.1"/>
    <property type="molecule type" value="Genomic_DNA"/>
</dbReference>
<sequence length="36" mass="3933">MIMTHQSLMYVLGIYPLAVSLSNLSGDGQPQGIFHL</sequence>